<evidence type="ECO:0000313" key="2">
    <source>
        <dbReference type="EMBL" id="PTB79704.1"/>
    </source>
</evidence>
<name>A0A2T4CDT4_TRILO</name>
<dbReference type="Proteomes" id="UP000240760">
    <property type="component" value="Unassembled WGS sequence"/>
</dbReference>
<protein>
    <submittedName>
        <fullName evidence="2">Uncharacterized protein</fullName>
    </submittedName>
</protein>
<dbReference type="EMBL" id="KZ679128">
    <property type="protein sequence ID" value="PTB79704.1"/>
    <property type="molecule type" value="Genomic_DNA"/>
</dbReference>
<organism evidence="2 3">
    <name type="scientific">Trichoderma longibrachiatum ATCC 18648</name>
    <dbReference type="NCBI Taxonomy" id="983965"/>
    <lineage>
        <taxon>Eukaryota</taxon>
        <taxon>Fungi</taxon>
        <taxon>Dikarya</taxon>
        <taxon>Ascomycota</taxon>
        <taxon>Pezizomycotina</taxon>
        <taxon>Sordariomycetes</taxon>
        <taxon>Hypocreomycetidae</taxon>
        <taxon>Hypocreales</taxon>
        <taxon>Hypocreaceae</taxon>
        <taxon>Trichoderma</taxon>
    </lineage>
</organism>
<keyword evidence="3" id="KW-1185">Reference proteome</keyword>
<evidence type="ECO:0000256" key="1">
    <source>
        <dbReference type="SAM" id="MobiDB-lite"/>
    </source>
</evidence>
<feature type="region of interest" description="Disordered" evidence="1">
    <location>
        <begin position="1"/>
        <end position="97"/>
    </location>
</feature>
<sequence>MFRADCRAASGEELKGKAGKNKGEINKQVEEIAIVQREQRNELEQAGMFDHLQTSKHPTKQPQSQSSRRLGAGKKRSQQQKRRKRRDRKEDVKETMFTPRRRRILLPERVVKAKENVKGGHMRRKREKLAAKRGAVNAATSREVRDGKVRTTTLAMCPRLSSKRTWFCVATGTNG</sequence>
<dbReference type="AlphaFoldDB" id="A0A2T4CDT4"/>
<reference evidence="2 3" key="1">
    <citation type="submission" date="2016-07" db="EMBL/GenBank/DDBJ databases">
        <title>Multiple horizontal gene transfer events from other fungi enriched the ability of initially mycotrophic Trichoderma (Ascomycota) to feed on dead plant biomass.</title>
        <authorList>
            <consortium name="DOE Joint Genome Institute"/>
            <person name="Aerts A."/>
            <person name="Atanasova L."/>
            <person name="Chenthamara K."/>
            <person name="Zhang J."/>
            <person name="Grujic M."/>
            <person name="Henrissat B."/>
            <person name="Kuo A."/>
            <person name="Salamov A."/>
            <person name="Lipzen A."/>
            <person name="Labutti K."/>
            <person name="Barry K."/>
            <person name="Miao Y."/>
            <person name="Rahimi M.J."/>
            <person name="Shen Q."/>
            <person name="Grigoriev I.V."/>
            <person name="Kubicek C.P."/>
            <person name="Druzhinina I.S."/>
        </authorList>
    </citation>
    <scope>NUCLEOTIDE SEQUENCE [LARGE SCALE GENOMIC DNA]</scope>
    <source>
        <strain evidence="2 3">ATCC 18648</strain>
    </source>
</reference>
<feature type="compositionally biased region" description="Basic residues" evidence="1">
    <location>
        <begin position="71"/>
        <end position="87"/>
    </location>
</feature>
<evidence type="ECO:0000313" key="3">
    <source>
        <dbReference type="Proteomes" id="UP000240760"/>
    </source>
</evidence>
<accession>A0A2T4CDT4</accession>
<proteinExistence type="predicted"/>
<gene>
    <name evidence="2" type="ORF">M440DRAFT_245911</name>
</gene>
<feature type="compositionally biased region" description="Basic and acidic residues" evidence="1">
    <location>
        <begin position="1"/>
        <end position="30"/>
    </location>
</feature>